<sequence>MTAPQTKTSAHERKRPPVNKNDRSQMKGTAYERKRPPTNENDRPQTKTTTREQKRPPPNKNDCLRMKTAACKRKRHPRTDQATTSRGEQAHLPPPLISLFFIIGSRFHITVGDVATKRRRTMFVVRHCFVF</sequence>
<keyword evidence="3" id="KW-1185">Reference proteome</keyword>
<reference evidence="3" key="2">
    <citation type="submission" date="2015-01" db="EMBL/GenBank/DDBJ databases">
        <title>Evolutionary Origins and Diversification of the Mycorrhizal Mutualists.</title>
        <authorList>
            <consortium name="DOE Joint Genome Institute"/>
            <consortium name="Mycorrhizal Genomics Consortium"/>
            <person name="Kohler A."/>
            <person name="Kuo A."/>
            <person name="Nagy L.G."/>
            <person name="Floudas D."/>
            <person name="Copeland A."/>
            <person name="Barry K.W."/>
            <person name="Cichocki N."/>
            <person name="Veneault-Fourrey C."/>
            <person name="LaButti K."/>
            <person name="Lindquist E.A."/>
            <person name="Lipzen A."/>
            <person name="Lundell T."/>
            <person name="Morin E."/>
            <person name="Murat C."/>
            <person name="Riley R."/>
            <person name="Ohm R."/>
            <person name="Sun H."/>
            <person name="Tunlid A."/>
            <person name="Henrissat B."/>
            <person name="Grigoriev I.V."/>
            <person name="Hibbett D.S."/>
            <person name="Martin F."/>
        </authorList>
    </citation>
    <scope>NUCLEOTIDE SEQUENCE [LARGE SCALE GENOMIC DNA]</scope>
    <source>
        <strain evidence="3">LaAM-08-1</strain>
    </source>
</reference>
<gene>
    <name evidence="2" type="ORF">K443DRAFT_104750</name>
</gene>
<evidence type="ECO:0000313" key="2">
    <source>
        <dbReference type="EMBL" id="KIJ97929.1"/>
    </source>
</evidence>
<dbReference type="EMBL" id="KN838680">
    <property type="protein sequence ID" value="KIJ97929.1"/>
    <property type="molecule type" value="Genomic_DNA"/>
</dbReference>
<feature type="region of interest" description="Disordered" evidence="1">
    <location>
        <begin position="1"/>
        <end position="91"/>
    </location>
</feature>
<accession>A0A0C9WM90</accession>
<evidence type="ECO:0000256" key="1">
    <source>
        <dbReference type="SAM" id="MobiDB-lite"/>
    </source>
</evidence>
<proteinExistence type="predicted"/>
<dbReference type="Proteomes" id="UP000054477">
    <property type="component" value="Unassembled WGS sequence"/>
</dbReference>
<reference evidence="2 3" key="1">
    <citation type="submission" date="2014-04" db="EMBL/GenBank/DDBJ databases">
        <authorList>
            <consortium name="DOE Joint Genome Institute"/>
            <person name="Kuo A."/>
            <person name="Kohler A."/>
            <person name="Nagy L.G."/>
            <person name="Floudas D."/>
            <person name="Copeland A."/>
            <person name="Barry K.W."/>
            <person name="Cichocki N."/>
            <person name="Veneault-Fourrey C."/>
            <person name="LaButti K."/>
            <person name="Lindquist E.A."/>
            <person name="Lipzen A."/>
            <person name="Lundell T."/>
            <person name="Morin E."/>
            <person name="Murat C."/>
            <person name="Sun H."/>
            <person name="Tunlid A."/>
            <person name="Henrissat B."/>
            <person name="Grigoriev I.V."/>
            <person name="Hibbett D.S."/>
            <person name="Martin F."/>
            <person name="Nordberg H.P."/>
            <person name="Cantor M.N."/>
            <person name="Hua S.X."/>
        </authorList>
    </citation>
    <scope>NUCLEOTIDE SEQUENCE [LARGE SCALE GENOMIC DNA]</scope>
    <source>
        <strain evidence="2 3">LaAM-08-1</strain>
    </source>
</reference>
<name>A0A0C9WM90_9AGAR</name>
<protein>
    <submittedName>
        <fullName evidence="2">Uncharacterized protein</fullName>
    </submittedName>
</protein>
<evidence type="ECO:0000313" key="3">
    <source>
        <dbReference type="Proteomes" id="UP000054477"/>
    </source>
</evidence>
<organism evidence="2 3">
    <name type="scientific">Laccaria amethystina LaAM-08-1</name>
    <dbReference type="NCBI Taxonomy" id="1095629"/>
    <lineage>
        <taxon>Eukaryota</taxon>
        <taxon>Fungi</taxon>
        <taxon>Dikarya</taxon>
        <taxon>Basidiomycota</taxon>
        <taxon>Agaricomycotina</taxon>
        <taxon>Agaricomycetes</taxon>
        <taxon>Agaricomycetidae</taxon>
        <taxon>Agaricales</taxon>
        <taxon>Agaricineae</taxon>
        <taxon>Hydnangiaceae</taxon>
        <taxon>Laccaria</taxon>
    </lineage>
</organism>
<feature type="compositionally biased region" description="Basic and acidic residues" evidence="1">
    <location>
        <begin position="20"/>
        <end position="55"/>
    </location>
</feature>
<dbReference type="AlphaFoldDB" id="A0A0C9WM90"/>
<dbReference type="HOGENOM" id="CLU_1927945_0_0_1"/>